<evidence type="ECO:0000256" key="1">
    <source>
        <dbReference type="SAM" id="MobiDB-lite"/>
    </source>
</evidence>
<feature type="compositionally biased region" description="Polar residues" evidence="1">
    <location>
        <begin position="29"/>
        <end position="38"/>
    </location>
</feature>
<accession>A0A813V9H5</accession>
<organism evidence="3 6">
    <name type="scientific">Didymodactylos carnosus</name>
    <dbReference type="NCBI Taxonomy" id="1234261"/>
    <lineage>
        <taxon>Eukaryota</taxon>
        <taxon>Metazoa</taxon>
        <taxon>Spiralia</taxon>
        <taxon>Gnathifera</taxon>
        <taxon>Rotifera</taxon>
        <taxon>Eurotatoria</taxon>
        <taxon>Bdelloidea</taxon>
        <taxon>Philodinida</taxon>
        <taxon>Philodinidae</taxon>
        <taxon>Didymodactylos</taxon>
    </lineage>
</organism>
<feature type="compositionally biased region" description="Basic and acidic residues" evidence="1">
    <location>
        <begin position="85"/>
        <end position="101"/>
    </location>
</feature>
<dbReference type="EMBL" id="CAJOBA010000862">
    <property type="protein sequence ID" value="CAF3561487.1"/>
    <property type="molecule type" value="Genomic_DNA"/>
</dbReference>
<evidence type="ECO:0000313" key="2">
    <source>
        <dbReference type="EMBL" id="CAF0779957.1"/>
    </source>
</evidence>
<reference evidence="3" key="1">
    <citation type="submission" date="2021-02" db="EMBL/GenBank/DDBJ databases">
        <authorList>
            <person name="Nowell W R."/>
        </authorList>
    </citation>
    <scope>NUCLEOTIDE SEQUENCE</scope>
</reference>
<protein>
    <submittedName>
        <fullName evidence="3">Uncharacterized protein</fullName>
    </submittedName>
</protein>
<feature type="compositionally biased region" description="Low complexity" evidence="1">
    <location>
        <begin position="73"/>
        <end position="82"/>
    </location>
</feature>
<comment type="caution">
    <text evidence="3">The sequence shown here is derived from an EMBL/GenBank/DDBJ whole genome shotgun (WGS) entry which is preliminary data.</text>
</comment>
<dbReference type="Proteomes" id="UP000663829">
    <property type="component" value="Unassembled WGS sequence"/>
</dbReference>
<feature type="compositionally biased region" description="Polar residues" evidence="1">
    <location>
        <begin position="1"/>
        <end position="21"/>
    </location>
</feature>
<dbReference type="AlphaFoldDB" id="A0A813V9H5"/>
<feature type="compositionally biased region" description="Basic and acidic residues" evidence="1">
    <location>
        <begin position="184"/>
        <end position="196"/>
    </location>
</feature>
<feature type="compositionally biased region" description="Basic residues" evidence="1">
    <location>
        <begin position="46"/>
        <end position="57"/>
    </location>
</feature>
<dbReference type="Proteomes" id="UP000681722">
    <property type="component" value="Unassembled WGS sequence"/>
</dbReference>
<evidence type="ECO:0000313" key="3">
    <source>
        <dbReference type="EMBL" id="CAF0838603.1"/>
    </source>
</evidence>
<feature type="region of interest" description="Disordered" evidence="1">
    <location>
        <begin position="169"/>
        <end position="209"/>
    </location>
</feature>
<gene>
    <name evidence="3" type="ORF">GPM918_LOCUS5441</name>
    <name evidence="2" type="ORF">OVA965_LOCUS3551</name>
    <name evidence="5" type="ORF">SRO942_LOCUS5435</name>
    <name evidence="4" type="ORF">TMI583_LOCUS3550</name>
</gene>
<dbReference type="Proteomes" id="UP000677228">
    <property type="component" value="Unassembled WGS sequence"/>
</dbReference>
<dbReference type="EMBL" id="CAJNOK010000862">
    <property type="protein sequence ID" value="CAF0779957.1"/>
    <property type="molecule type" value="Genomic_DNA"/>
</dbReference>
<dbReference type="EMBL" id="CAJNOQ010000787">
    <property type="protein sequence ID" value="CAF0838603.1"/>
    <property type="molecule type" value="Genomic_DNA"/>
</dbReference>
<evidence type="ECO:0000313" key="5">
    <source>
        <dbReference type="EMBL" id="CAF3625771.1"/>
    </source>
</evidence>
<feature type="region of interest" description="Disordered" evidence="1">
    <location>
        <begin position="1"/>
        <end position="102"/>
    </location>
</feature>
<dbReference type="Proteomes" id="UP000682733">
    <property type="component" value="Unassembled WGS sequence"/>
</dbReference>
<evidence type="ECO:0000313" key="6">
    <source>
        <dbReference type="Proteomes" id="UP000663829"/>
    </source>
</evidence>
<evidence type="ECO:0000313" key="4">
    <source>
        <dbReference type="EMBL" id="CAF3561487.1"/>
    </source>
</evidence>
<sequence>MGNKNDNGKGNTFKSVPSPTGAQALPWNTLRQQQIPSSRDNDSAHSQKHHHHHHRIHPEHDHENPEKPVTTYSLSSSRQNSSNGHQKEEHQSVRIENKPVAERPIQSAWLHQNTDQRESKMHYPQHKQQHHHHRHHHHRHWYGNHNHHDFYNLYYQQDERPLAIRRHKPVEDEEEEKNQHKNKSFTEEYIKGEPDPHISVNSSKKTSGIPLRMDQRENLNEFIKVSMK</sequence>
<name>A0A813V9H5_9BILA</name>
<proteinExistence type="predicted"/>
<dbReference type="EMBL" id="CAJOBC010000786">
    <property type="protein sequence ID" value="CAF3625771.1"/>
    <property type="molecule type" value="Genomic_DNA"/>
</dbReference>
<keyword evidence="6" id="KW-1185">Reference proteome</keyword>